<accession>A0AAU8L0S9</accession>
<dbReference type="EMBL" id="PP885733">
    <property type="protein sequence ID" value="XCN28392.1"/>
    <property type="molecule type" value="Genomic_DNA"/>
</dbReference>
<feature type="transmembrane region" description="Helical" evidence="1">
    <location>
        <begin position="35"/>
        <end position="52"/>
    </location>
</feature>
<name>A0AAU8L0S9_9CAUD</name>
<reference evidence="2" key="1">
    <citation type="submission" date="2024-06" db="EMBL/GenBank/DDBJ databases">
        <authorList>
            <person name="Gannavaram S."/>
            <person name="Nemani S."/>
            <person name="Datta M."/>
            <person name="Picchiottino A."/>
            <person name="Mereddy A."/>
            <person name="Gannavaram N."/>
            <person name="Honeycutt C."/>
            <person name="Tran D."/>
            <person name="Choi K."/>
            <person name="Srinivasan K."/>
            <person name="Johnson A."/>
        </authorList>
    </citation>
    <scope>NUCLEOTIDE SEQUENCE</scope>
</reference>
<keyword evidence="1" id="KW-1133">Transmembrane helix</keyword>
<organism evidence="2">
    <name type="scientific">Pantoea phage Survivor</name>
    <dbReference type="NCBI Taxonomy" id="3232176"/>
    <lineage>
        <taxon>Viruses</taxon>
        <taxon>Duplodnaviria</taxon>
        <taxon>Heunggongvirae</taxon>
        <taxon>Uroviricota</taxon>
        <taxon>Caudoviricetes</taxon>
    </lineage>
</organism>
<keyword evidence="1" id="KW-0812">Transmembrane</keyword>
<sequence>MVPQQSSKSYLFTSVNLTKVAIMADPKYFWSQNPLIPIGLVILAVWVLLAILDLGLKNPDLKFALNYMAIIGMCYGAFILILGLKEYRFWKKELKRGY</sequence>
<protein>
    <recommendedName>
        <fullName evidence="3">Holin</fullName>
    </recommendedName>
</protein>
<evidence type="ECO:0008006" key="3">
    <source>
        <dbReference type="Google" id="ProtNLM"/>
    </source>
</evidence>
<evidence type="ECO:0000313" key="2">
    <source>
        <dbReference type="EMBL" id="XCN28392.1"/>
    </source>
</evidence>
<keyword evidence="1" id="KW-0472">Membrane</keyword>
<evidence type="ECO:0000256" key="1">
    <source>
        <dbReference type="SAM" id="Phobius"/>
    </source>
</evidence>
<proteinExistence type="predicted"/>
<feature type="transmembrane region" description="Helical" evidence="1">
    <location>
        <begin position="64"/>
        <end position="84"/>
    </location>
</feature>